<evidence type="ECO:0000256" key="2">
    <source>
        <dbReference type="ARBA" id="ARBA00009596"/>
    </source>
</evidence>
<evidence type="ECO:0000313" key="10">
    <source>
        <dbReference type="Proteomes" id="UP000247498"/>
    </source>
</evidence>
<accession>A0A2V0NXF6</accession>
<dbReference type="Pfam" id="PF16166">
    <property type="entry name" value="TIC20"/>
    <property type="match status" value="1"/>
</dbReference>
<dbReference type="InParanoid" id="A0A2V0NXF6"/>
<dbReference type="STRING" id="307507.A0A2V0NXF6"/>
<dbReference type="OrthoDB" id="414558at2759"/>
<evidence type="ECO:0000256" key="4">
    <source>
        <dbReference type="ARBA" id="ARBA00022780"/>
    </source>
</evidence>
<comment type="subcellular location">
    <subcellularLocation>
        <location evidence="1">Plastid</location>
        <location evidence="1">Chloroplast inner membrane</location>
        <topology evidence="1">Multi-pass membrane protein</topology>
    </subcellularLocation>
    <subcellularLocation>
        <location evidence="7">Plastid</location>
        <location evidence="7">Chloroplast membrane</location>
        <topology evidence="7">Multi-pass membrane protein</topology>
    </subcellularLocation>
</comment>
<evidence type="ECO:0000256" key="6">
    <source>
        <dbReference type="ARBA" id="ARBA00023136"/>
    </source>
</evidence>
<evidence type="ECO:0000256" key="8">
    <source>
        <dbReference type="SAM" id="MobiDB-lite"/>
    </source>
</evidence>
<comment type="caution">
    <text evidence="7">Lacks conserved residue(s) required for the propagation of feature annotation.</text>
</comment>
<gene>
    <name evidence="9" type="ORF">Rsub_05520</name>
</gene>
<dbReference type="FunCoup" id="A0A2V0NXF6">
    <property type="interactions" value="66"/>
</dbReference>
<sequence length="220" mass="22831">MLAPQAARSALGGSRIRGGSAAAAPRSGLRRVPLAPARAPGGSGHPDAAAPSARVAAFQGRGPNGAERLLASLPYLLPLLDTLPYGRFLFAQYPFIARALSPLAPLNSLYHAIPFGPFLVFLGVYSLIVNNQNLSRYTRYNAAQAVVLDILLIIPQLLLDTAGSMRGGGIGGLGTELYITSSNTVFLFAAVCAAYGMGACAVGQMPRLPLVADAADSQVR</sequence>
<comment type="caution">
    <text evidence="9">The sequence shown here is derived from an EMBL/GenBank/DDBJ whole genome shotgun (WGS) entry which is preliminary data.</text>
</comment>
<feature type="transmembrane region" description="Helical" evidence="7">
    <location>
        <begin position="178"/>
        <end position="202"/>
    </location>
</feature>
<keyword evidence="7" id="KW-0934">Plastid</keyword>
<keyword evidence="6 7" id="KW-0472">Membrane</keyword>
<comment type="similarity">
    <text evidence="2 7">Belongs to the Tic20 family.</text>
</comment>
<name>A0A2V0NXF6_9CHLO</name>
<keyword evidence="5 7" id="KW-1133">Transmembrane helix</keyword>
<comment type="function">
    <text evidence="7">Involved in protein precursor import into chloroplasts.</text>
</comment>
<evidence type="ECO:0000256" key="1">
    <source>
        <dbReference type="ARBA" id="ARBA00004478"/>
    </source>
</evidence>
<keyword evidence="7" id="KW-0150">Chloroplast</keyword>
<proteinExistence type="inferred from homology"/>
<dbReference type="Proteomes" id="UP000247498">
    <property type="component" value="Unassembled WGS sequence"/>
</dbReference>
<dbReference type="GO" id="GO:0009706">
    <property type="term" value="C:chloroplast inner membrane"/>
    <property type="evidence" value="ECO:0007669"/>
    <property type="project" value="UniProtKB-SubCell"/>
</dbReference>
<feature type="transmembrane region" description="Helical" evidence="7">
    <location>
        <begin position="140"/>
        <end position="158"/>
    </location>
</feature>
<feature type="transmembrane region" description="Helical" evidence="7">
    <location>
        <begin position="109"/>
        <end position="128"/>
    </location>
</feature>
<keyword evidence="3 7" id="KW-0812">Transmembrane</keyword>
<dbReference type="PANTHER" id="PTHR33510">
    <property type="entry name" value="PROTEIN TIC 20-II, CHLOROPLASTIC"/>
    <property type="match status" value="1"/>
</dbReference>
<organism evidence="9 10">
    <name type="scientific">Raphidocelis subcapitata</name>
    <dbReference type="NCBI Taxonomy" id="307507"/>
    <lineage>
        <taxon>Eukaryota</taxon>
        <taxon>Viridiplantae</taxon>
        <taxon>Chlorophyta</taxon>
        <taxon>core chlorophytes</taxon>
        <taxon>Chlorophyceae</taxon>
        <taxon>CS clade</taxon>
        <taxon>Sphaeropleales</taxon>
        <taxon>Selenastraceae</taxon>
        <taxon>Raphidocelis</taxon>
    </lineage>
</organism>
<feature type="region of interest" description="Disordered" evidence="8">
    <location>
        <begin position="1"/>
        <end position="27"/>
    </location>
</feature>
<protein>
    <recommendedName>
        <fullName evidence="7">Protein TIC 20</fullName>
    </recommendedName>
</protein>
<evidence type="ECO:0000256" key="7">
    <source>
        <dbReference type="RuleBase" id="RU367003"/>
    </source>
</evidence>
<evidence type="ECO:0000256" key="5">
    <source>
        <dbReference type="ARBA" id="ARBA00022989"/>
    </source>
</evidence>
<evidence type="ECO:0000313" key="9">
    <source>
        <dbReference type="EMBL" id="GBF92318.1"/>
    </source>
</evidence>
<evidence type="ECO:0000256" key="3">
    <source>
        <dbReference type="ARBA" id="ARBA00022692"/>
    </source>
</evidence>
<keyword evidence="4" id="KW-1001">Plastid inner membrane</keyword>
<dbReference type="InterPro" id="IPR005691">
    <property type="entry name" value="Tic20"/>
</dbReference>
<reference evidence="9 10" key="1">
    <citation type="journal article" date="2018" name="Sci. Rep.">
        <title>Raphidocelis subcapitata (=Pseudokirchneriella subcapitata) provides an insight into genome evolution and environmental adaptations in the Sphaeropleales.</title>
        <authorList>
            <person name="Suzuki S."/>
            <person name="Yamaguchi H."/>
            <person name="Nakajima N."/>
            <person name="Kawachi M."/>
        </authorList>
    </citation>
    <scope>NUCLEOTIDE SEQUENCE [LARGE SCALE GENOMIC DNA]</scope>
    <source>
        <strain evidence="9 10">NIES-35</strain>
    </source>
</reference>
<dbReference type="PANTHER" id="PTHR33510:SF5">
    <property type="entry name" value="PROTEIN TIC 20-II, CHLOROPLASTIC"/>
    <property type="match status" value="1"/>
</dbReference>
<dbReference type="EMBL" id="BDRX01000031">
    <property type="protein sequence ID" value="GBF92318.1"/>
    <property type="molecule type" value="Genomic_DNA"/>
</dbReference>
<keyword evidence="10" id="KW-1185">Reference proteome</keyword>
<dbReference type="AlphaFoldDB" id="A0A2V0NXF6"/>